<evidence type="ECO:0000313" key="3">
    <source>
        <dbReference type="Proteomes" id="UP001293254"/>
    </source>
</evidence>
<evidence type="ECO:0008006" key="4">
    <source>
        <dbReference type="Google" id="ProtNLM"/>
    </source>
</evidence>
<keyword evidence="3" id="KW-1185">Reference proteome</keyword>
<dbReference type="PANTHER" id="PTHR33710">
    <property type="entry name" value="BNAC02G09200D PROTEIN"/>
    <property type="match status" value="1"/>
</dbReference>
<dbReference type="EMBL" id="JACGWO010000003">
    <property type="protein sequence ID" value="KAK4433421.1"/>
    <property type="molecule type" value="Genomic_DNA"/>
</dbReference>
<feature type="region of interest" description="Disordered" evidence="1">
    <location>
        <begin position="1"/>
        <end position="24"/>
    </location>
</feature>
<gene>
    <name evidence="2" type="ORF">Salat_1104400</name>
</gene>
<reference evidence="2" key="1">
    <citation type="submission" date="2020-06" db="EMBL/GenBank/DDBJ databases">
        <authorList>
            <person name="Li T."/>
            <person name="Hu X."/>
            <person name="Zhang T."/>
            <person name="Song X."/>
            <person name="Zhang H."/>
            <person name="Dai N."/>
            <person name="Sheng W."/>
            <person name="Hou X."/>
            <person name="Wei L."/>
        </authorList>
    </citation>
    <scope>NUCLEOTIDE SEQUENCE</scope>
    <source>
        <strain evidence="2">3651</strain>
        <tissue evidence="2">Leaf</tissue>
    </source>
</reference>
<dbReference type="SUPFAM" id="SSF56219">
    <property type="entry name" value="DNase I-like"/>
    <property type="match status" value="1"/>
</dbReference>
<comment type="caution">
    <text evidence="2">The sequence shown here is derived from an EMBL/GenBank/DDBJ whole genome shotgun (WGS) entry which is preliminary data.</text>
</comment>
<reference evidence="2" key="2">
    <citation type="journal article" date="2024" name="Plant">
        <title>Genomic evolution and insights into agronomic trait innovations of Sesamum species.</title>
        <authorList>
            <person name="Miao H."/>
            <person name="Wang L."/>
            <person name="Qu L."/>
            <person name="Liu H."/>
            <person name="Sun Y."/>
            <person name="Le M."/>
            <person name="Wang Q."/>
            <person name="Wei S."/>
            <person name="Zheng Y."/>
            <person name="Lin W."/>
            <person name="Duan Y."/>
            <person name="Cao H."/>
            <person name="Xiong S."/>
            <person name="Wang X."/>
            <person name="Wei L."/>
            <person name="Li C."/>
            <person name="Ma Q."/>
            <person name="Ju M."/>
            <person name="Zhao R."/>
            <person name="Li G."/>
            <person name="Mu C."/>
            <person name="Tian Q."/>
            <person name="Mei H."/>
            <person name="Zhang T."/>
            <person name="Gao T."/>
            <person name="Zhang H."/>
        </authorList>
    </citation>
    <scope>NUCLEOTIDE SEQUENCE</scope>
    <source>
        <strain evidence="2">3651</strain>
    </source>
</reference>
<accession>A0AAE1YNC5</accession>
<dbReference type="AlphaFoldDB" id="A0AAE1YNC5"/>
<proteinExistence type="predicted"/>
<dbReference type="Gene3D" id="3.60.10.10">
    <property type="entry name" value="Endonuclease/exonuclease/phosphatase"/>
    <property type="match status" value="1"/>
</dbReference>
<evidence type="ECO:0000313" key="2">
    <source>
        <dbReference type="EMBL" id="KAK4433421.1"/>
    </source>
</evidence>
<protein>
    <recommendedName>
        <fullName evidence="4">Reverse transcriptase</fullName>
    </recommendedName>
</protein>
<name>A0AAE1YNC5_9LAMI</name>
<evidence type="ECO:0000256" key="1">
    <source>
        <dbReference type="SAM" id="MobiDB-lite"/>
    </source>
</evidence>
<organism evidence="2 3">
    <name type="scientific">Sesamum alatum</name>
    <dbReference type="NCBI Taxonomy" id="300844"/>
    <lineage>
        <taxon>Eukaryota</taxon>
        <taxon>Viridiplantae</taxon>
        <taxon>Streptophyta</taxon>
        <taxon>Embryophyta</taxon>
        <taxon>Tracheophyta</taxon>
        <taxon>Spermatophyta</taxon>
        <taxon>Magnoliopsida</taxon>
        <taxon>eudicotyledons</taxon>
        <taxon>Gunneridae</taxon>
        <taxon>Pentapetalae</taxon>
        <taxon>asterids</taxon>
        <taxon>lamiids</taxon>
        <taxon>Lamiales</taxon>
        <taxon>Pedaliaceae</taxon>
        <taxon>Sesamum</taxon>
    </lineage>
</organism>
<sequence>MHLVLLKGPEETTGQTSTPHDWKTEASDTVWKRLDRACTTSDWYAKWPNSQVRHLQRVYSDHCPILFERTASTKRGDKQTQRPGRFEALWIKSEMCEEAISNLWGNLLAQDPSSTLISELEHCKNGFA</sequence>
<dbReference type="Proteomes" id="UP001293254">
    <property type="component" value="Unassembled WGS sequence"/>
</dbReference>
<dbReference type="PANTHER" id="PTHR33710:SF71">
    <property type="entry name" value="ENDONUCLEASE_EXONUCLEASE_PHOSPHATASE DOMAIN-CONTAINING PROTEIN"/>
    <property type="match status" value="1"/>
</dbReference>
<dbReference type="InterPro" id="IPR036691">
    <property type="entry name" value="Endo/exonu/phosph_ase_sf"/>
</dbReference>